<accession>A0AAN7VIN0</accession>
<dbReference type="Proteomes" id="UP001329430">
    <property type="component" value="Chromosome 3"/>
</dbReference>
<organism evidence="2 3">
    <name type="scientific">Pyrocoelia pectoralis</name>
    <dbReference type="NCBI Taxonomy" id="417401"/>
    <lineage>
        <taxon>Eukaryota</taxon>
        <taxon>Metazoa</taxon>
        <taxon>Ecdysozoa</taxon>
        <taxon>Arthropoda</taxon>
        <taxon>Hexapoda</taxon>
        <taxon>Insecta</taxon>
        <taxon>Pterygota</taxon>
        <taxon>Neoptera</taxon>
        <taxon>Endopterygota</taxon>
        <taxon>Coleoptera</taxon>
        <taxon>Polyphaga</taxon>
        <taxon>Elateriformia</taxon>
        <taxon>Elateroidea</taxon>
        <taxon>Lampyridae</taxon>
        <taxon>Lampyrinae</taxon>
        <taxon>Pyrocoelia</taxon>
    </lineage>
</organism>
<feature type="region of interest" description="Disordered" evidence="1">
    <location>
        <begin position="280"/>
        <end position="302"/>
    </location>
</feature>
<keyword evidence="3" id="KW-1185">Reference proteome</keyword>
<evidence type="ECO:0008006" key="4">
    <source>
        <dbReference type="Google" id="ProtNLM"/>
    </source>
</evidence>
<feature type="region of interest" description="Disordered" evidence="1">
    <location>
        <begin position="346"/>
        <end position="365"/>
    </location>
</feature>
<evidence type="ECO:0000313" key="3">
    <source>
        <dbReference type="Proteomes" id="UP001329430"/>
    </source>
</evidence>
<dbReference type="EMBL" id="JAVRBK010000003">
    <property type="protein sequence ID" value="KAK5645873.1"/>
    <property type="molecule type" value="Genomic_DNA"/>
</dbReference>
<name>A0AAN7VIN0_9COLE</name>
<sequence length="365" mass="42361">MTQSSSVNIGMLKLFIDTIPHFDGDSKTLEIFIEHCEQLIKTYKNETETDPINSFLIRAVISKLTGHALVVVGSRPEIRNWIELKSLLRLSFGDQRDLDCLVQDLLVIKPQRNESYLTFGQKIQNCRSSIASKLMCGNLTSAERQFHMKNYDQLALKTFIRGLQGRIQDMIRLRNPDSLEQAISYVLEEENFMHYQRQNNHSYNSSNLLHSKPNFPKPQNNYFKPNNFHNSSFSNPRYGNFNSSFPSQPINIQPNQNVAPKQYFTNQQVFEKPRNVFQPSNRTFSRPEHMTTSSRNANFPTPMSISTRNTNFSKPQHPNQLYNFEENKFTCQHDEQVAGPSRIESQQELNSNENFREVDLNNPIT</sequence>
<gene>
    <name evidence="2" type="ORF">RI129_004337</name>
</gene>
<evidence type="ECO:0000313" key="2">
    <source>
        <dbReference type="EMBL" id="KAK5645873.1"/>
    </source>
</evidence>
<proteinExistence type="predicted"/>
<evidence type="ECO:0000256" key="1">
    <source>
        <dbReference type="SAM" id="MobiDB-lite"/>
    </source>
</evidence>
<dbReference type="AlphaFoldDB" id="A0AAN7VIN0"/>
<protein>
    <recommendedName>
        <fullName evidence="4">Gag protein</fullName>
    </recommendedName>
</protein>
<reference evidence="2 3" key="1">
    <citation type="journal article" date="2024" name="Insects">
        <title>An Improved Chromosome-Level Genome Assembly of the Firefly Pyrocoelia pectoralis.</title>
        <authorList>
            <person name="Fu X."/>
            <person name="Meyer-Rochow V.B."/>
            <person name="Ballantyne L."/>
            <person name="Zhu X."/>
        </authorList>
    </citation>
    <scope>NUCLEOTIDE SEQUENCE [LARGE SCALE GENOMIC DNA]</scope>
    <source>
        <strain evidence="2">XCY_ONT2</strain>
    </source>
</reference>
<comment type="caution">
    <text evidence="2">The sequence shown here is derived from an EMBL/GenBank/DDBJ whole genome shotgun (WGS) entry which is preliminary data.</text>
</comment>